<comment type="subcellular location">
    <subcellularLocation>
        <location evidence="1">Cell membrane</location>
        <topology evidence="1">Multi-pass membrane protein</topology>
    </subcellularLocation>
</comment>
<evidence type="ECO:0000313" key="7">
    <source>
        <dbReference type="EMBL" id="PYI66410.1"/>
    </source>
</evidence>
<dbReference type="Proteomes" id="UP000247832">
    <property type="component" value="Unassembled WGS sequence"/>
</dbReference>
<keyword evidence="3 6" id="KW-0812">Transmembrane</keyword>
<dbReference type="OrthoDB" id="9808136at2"/>
<evidence type="ECO:0000256" key="6">
    <source>
        <dbReference type="SAM" id="Phobius"/>
    </source>
</evidence>
<protein>
    <submittedName>
        <fullName evidence="7">ABC transporter permease</fullName>
    </submittedName>
</protein>
<dbReference type="GO" id="GO:0005886">
    <property type="term" value="C:plasma membrane"/>
    <property type="evidence" value="ECO:0007669"/>
    <property type="project" value="UniProtKB-SubCell"/>
</dbReference>
<keyword evidence="4 6" id="KW-1133">Transmembrane helix</keyword>
<name>A0A2V5LI03_9MICC</name>
<proteinExistence type="predicted"/>
<keyword evidence="2" id="KW-1003">Cell membrane</keyword>
<feature type="transmembrane region" description="Helical" evidence="6">
    <location>
        <begin position="28"/>
        <end position="51"/>
    </location>
</feature>
<reference evidence="7 8" key="1">
    <citation type="submission" date="2018-05" db="EMBL/GenBank/DDBJ databases">
        <title>Genetic diversity of glacier-inhabiting Cryobacterium bacteria in China and description of Cryobacterium mengkeensis sp. nov. and Arthrobacter glacialis sp. nov.</title>
        <authorList>
            <person name="Liu Q."/>
            <person name="Xin Y.-H."/>
        </authorList>
    </citation>
    <scope>NUCLEOTIDE SEQUENCE [LARGE SCALE GENOMIC DNA]</scope>
    <source>
        <strain evidence="7 8">LI2</strain>
    </source>
</reference>
<evidence type="ECO:0000256" key="5">
    <source>
        <dbReference type="ARBA" id="ARBA00023136"/>
    </source>
</evidence>
<comment type="caution">
    <text evidence="7">The sequence shown here is derived from an EMBL/GenBank/DDBJ whole genome shotgun (WGS) entry which is preliminary data.</text>
</comment>
<dbReference type="AlphaFoldDB" id="A0A2V5LI03"/>
<feature type="transmembrane region" description="Helical" evidence="6">
    <location>
        <begin position="227"/>
        <end position="246"/>
    </location>
</feature>
<evidence type="ECO:0000256" key="2">
    <source>
        <dbReference type="ARBA" id="ARBA00022475"/>
    </source>
</evidence>
<feature type="transmembrane region" description="Helical" evidence="6">
    <location>
        <begin position="175"/>
        <end position="197"/>
    </location>
</feature>
<evidence type="ECO:0000256" key="1">
    <source>
        <dbReference type="ARBA" id="ARBA00004651"/>
    </source>
</evidence>
<dbReference type="RefSeq" id="WP_110501628.1">
    <property type="nucleotide sequence ID" value="NZ_QJVD01000015.1"/>
</dbReference>
<dbReference type="PANTHER" id="PTHR32196">
    <property type="entry name" value="ABC TRANSPORTER PERMEASE PROTEIN YPHD-RELATED-RELATED"/>
    <property type="match status" value="1"/>
</dbReference>
<gene>
    <name evidence="7" type="ORF">CVV68_14020</name>
</gene>
<evidence type="ECO:0000313" key="8">
    <source>
        <dbReference type="Proteomes" id="UP000247832"/>
    </source>
</evidence>
<feature type="transmembrane region" description="Helical" evidence="6">
    <location>
        <begin position="135"/>
        <end position="155"/>
    </location>
</feature>
<sequence>MTTTTTDSISPAPPRSHRDWTWVARQPLVGPLAALILAVIVFSIGSPRFLTPYNLSLIGQQSIVIGILAVAQTIVILTAGIDLSIGAIAVLGTIVMAKTVESAGGVGALLIALVVCVAIGAVNGSLVSFLRLPPFIVTLGTFTAVAAASQLYAGSATYPVTSPLLTFFGQDFGVGAWRTTLGVGVLVIVYIVCFYVLRQTAGGQHVYAVGGNPTAARFTGIKINRTLLMVYIMTGVIAMIAAWAALGRIPNADPNAYQTANLDTITAVVIGGTSLFGGRGSVVGTLIGTLIVGVLRNGLTLIGVDNLYQNIATGVLVILAVAFDQIARRRTQ</sequence>
<accession>A0A2V5LI03</accession>
<dbReference type="CDD" id="cd06579">
    <property type="entry name" value="TM_PBP1_transp_AraH_like"/>
    <property type="match status" value="1"/>
</dbReference>
<dbReference type="PANTHER" id="PTHR32196:SF72">
    <property type="entry name" value="RIBOSE IMPORT PERMEASE PROTEIN RBSC"/>
    <property type="match status" value="1"/>
</dbReference>
<evidence type="ECO:0000256" key="3">
    <source>
        <dbReference type="ARBA" id="ARBA00022692"/>
    </source>
</evidence>
<dbReference type="GO" id="GO:0022857">
    <property type="term" value="F:transmembrane transporter activity"/>
    <property type="evidence" value="ECO:0007669"/>
    <property type="project" value="InterPro"/>
</dbReference>
<feature type="transmembrane region" description="Helical" evidence="6">
    <location>
        <begin position="63"/>
        <end position="96"/>
    </location>
</feature>
<dbReference type="EMBL" id="QJVD01000015">
    <property type="protein sequence ID" value="PYI66410.1"/>
    <property type="molecule type" value="Genomic_DNA"/>
</dbReference>
<dbReference type="Pfam" id="PF02653">
    <property type="entry name" value="BPD_transp_2"/>
    <property type="match status" value="1"/>
</dbReference>
<dbReference type="InterPro" id="IPR001851">
    <property type="entry name" value="ABC_transp_permease"/>
</dbReference>
<feature type="transmembrane region" description="Helical" evidence="6">
    <location>
        <begin position="307"/>
        <end position="327"/>
    </location>
</feature>
<keyword evidence="5 6" id="KW-0472">Membrane</keyword>
<keyword evidence="8" id="KW-1185">Reference proteome</keyword>
<evidence type="ECO:0000256" key="4">
    <source>
        <dbReference type="ARBA" id="ARBA00022989"/>
    </source>
</evidence>
<organism evidence="7 8">
    <name type="scientific">Arthrobacter livingstonensis</name>
    <dbReference type="NCBI Taxonomy" id="670078"/>
    <lineage>
        <taxon>Bacteria</taxon>
        <taxon>Bacillati</taxon>
        <taxon>Actinomycetota</taxon>
        <taxon>Actinomycetes</taxon>
        <taxon>Micrococcales</taxon>
        <taxon>Micrococcaceae</taxon>
        <taxon>Arthrobacter</taxon>
    </lineage>
</organism>
<feature type="transmembrane region" description="Helical" evidence="6">
    <location>
        <begin position="102"/>
        <end position="123"/>
    </location>
</feature>